<dbReference type="PANTHER" id="PTHR33112:SF11">
    <property type="entry name" value="HETEROKARYON INCOMPATIBILITY DOMAIN-CONTAINING PROTEIN"/>
    <property type="match status" value="1"/>
</dbReference>
<dbReference type="PANTHER" id="PTHR33112">
    <property type="entry name" value="DOMAIN PROTEIN, PUTATIVE-RELATED"/>
    <property type="match status" value="1"/>
</dbReference>
<accession>A0A9W4XI82</accession>
<evidence type="ECO:0000313" key="2">
    <source>
        <dbReference type="EMBL" id="CAI6332914.1"/>
    </source>
</evidence>
<keyword evidence="3" id="KW-1185">Reference proteome</keyword>
<organism evidence="2 3">
    <name type="scientific">Periconia digitata</name>
    <dbReference type="NCBI Taxonomy" id="1303443"/>
    <lineage>
        <taxon>Eukaryota</taxon>
        <taxon>Fungi</taxon>
        <taxon>Dikarya</taxon>
        <taxon>Ascomycota</taxon>
        <taxon>Pezizomycotina</taxon>
        <taxon>Dothideomycetes</taxon>
        <taxon>Pleosporomycetidae</taxon>
        <taxon>Pleosporales</taxon>
        <taxon>Massarineae</taxon>
        <taxon>Periconiaceae</taxon>
        <taxon>Periconia</taxon>
    </lineage>
</organism>
<evidence type="ECO:0000313" key="3">
    <source>
        <dbReference type="Proteomes" id="UP001152607"/>
    </source>
</evidence>
<dbReference type="EMBL" id="CAOQHR010000004">
    <property type="protein sequence ID" value="CAI6332914.1"/>
    <property type="molecule type" value="Genomic_DNA"/>
</dbReference>
<protein>
    <recommendedName>
        <fullName evidence="1">Heterokaryon incompatibility domain-containing protein</fullName>
    </recommendedName>
</protein>
<evidence type="ECO:0000259" key="1">
    <source>
        <dbReference type="Pfam" id="PF06985"/>
    </source>
</evidence>
<dbReference type="Pfam" id="PF06985">
    <property type="entry name" value="HET"/>
    <property type="match status" value="1"/>
</dbReference>
<name>A0A9W4XI82_9PLEO</name>
<dbReference type="AlphaFoldDB" id="A0A9W4XI82"/>
<dbReference type="InterPro" id="IPR010730">
    <property type="entry name" value="HET"/>
</dbReference>
<proteinExistence type="predicted"/>
<sequence length="638" mass="73168">MICEACRNINTNRHGWVHHRMCHTFKRSVNQGCYICNRLWASLTYDQQCIASSLADDVRSPSIDDVLTVARFEADGPDVPLGCDQVKATGNKFKLSGSTKSAETLSLARKWIEECTIKHQRCGTLSAGHGWYPTRLLDTGPLKFPESCQLIETQAASLNGSYITLSHCWGAADCLKLTTDNYAQLLQGISLSQLPLLYRDAVYVARKLDVRYIWIDSLCIIQEGDERADWLREAKVMGEIYSKSFCTISAANAPDGNHPLFHWRNPEAHHPRAENFIVDGEERSYFVSDQRFWEKEVSRALINTRGWVLQERYLSTRVLYFGERQILWECREMDAAEIYPNGLPRTIFSEFTRLKDTLPTHQIMKNDSDESIAAYVAWSNISRAYTASNLTFRGDKLIALSAVAKVMRDILRDDYVAGMWRRHLERELVWCIRIPAEPRTNVYRAPSWSWAAVDSEITPGKVDAISINMLFEVVDLHLDYSTDDSTNLIHGGWLRLRGVLKQLILNRPESYSTRRPRWASQWEMVVNGVEASVRLPTVSSTEYIQPYIRLDYFHDNFEEENANQALFCMPAMEDQHDGGVILAFVLKVDDVEKGIYRRIGLVWGWGEVVKERIKARSETEGQLPCEEYKDGLHMIRVI</sequence>
<dbReference type="Proteomes" id="UP001152607">
    <property type="component" value="Unassembled WGS sequence"/>
</dbReference>
<dbReference type="OrthoDB" id="5362512at2759"/>
<comment type="caution">
    <text evidence="2">The sequence shown here is derived from an EMBL/GenBank/DDBJ whole genome shotgun (WGS) entry which is preliminary data.</text>
</comment>
<reference evidence="2" key="1">
    <citation type="submission" date="2023-01" db="EMBL/GenBank/DDBJ databases">
        <authorList>
            <person name="Van Ghelder C."/>
            <person name="Rancurel C."/>
        </authorList>
    </citation>
    <scope>NUCLEOTIDE SEQUENCE</scope>
    <source>
        <strain evidence="2">CNCM I-4278</strain>
    </source>
</reference>
<feature type="domain" description="Heterokaryon incompatibility" evidence="1">
    <location>
        <begin position="162"/>
        <end position="311"/>
    </location>
</feature>
<gene>
    <name evidence="2" type="ORF">PDIGIT_LOCUS5947</name>
</gene>